<feature type="region of interest" description="Disordered" evidence="1">
    <location>
        <begin position="402"/>
        <end position="604"/>
    </location>
</feature>
<evidence type="ECO:0000313" key="4">
    <source>
        <dbReference type="RefSeq" id="XP_028141773.1"/>
    </source>
</evidence>
<feature type="compositionally biased region" description="Basic and acidic residues" evidence="1">
    <location>
        <begin position="521"/>
        <end position="556"/>
    </location>
</feature>
<gene>
    <name evidence="3 4" type="primary">LOC114335689</name>
</gene>
<dbReference type="GO" id="GO:0016747">
    <property type="term" value="F:acyltransferase activity, transferring groups other than amino-acyl groups"/>
    <property type="evidence" value="ECO:0007669"/>
    <property type="project" value="InterPro"/>
</dbReference>
<dbReference type="PANTHER" id="PTHR20958">
    <property type="entry name" value="GLYCINE N-ACYLTRANSFERASE-LIKE PROTEIN"/>
    <property type="match status" value="1"/>
</dbReference>
<dbReference type="PANTHER" id="PTHR20958:SF6">
    <property type="entry name" value="GLYCINE N-ACYLTRANSFERASE-LIKE PROTEIN"/>
    <property type="match status" value="1"/>
</dbReference>
<dbReference type="PROSITE" id="PS51186">
    <property type="entry name" value="GNAT"/>
    <property type="match status" value="1"/>
</dbReference>
<dbReference type="RefSeq" id="XP_028141772.1">
    <property type="nucleotide sequence ID" value="XM_028285971.1"/>
</dbReference>
<feature type="compositionally biased region" description="Basic residues" evidence="1">
    <location>
        <begin position="446"/>
        <end position="457"/>
    </location>
</feature>
<sequence>MGNSAHPHVEILMNMDDEDLIIMADFYRDHRQIGYASSCLVNGSRLKKAINTFPIKFVSPVGAWEVNGTFFMIVEVDYCYEISIFSGYLNSESSVQTISNALVKTHRINFESTKYIVFKDIHHSFHHLVTNFIQSKGLQVETEEAFHILRMEKELALDFHLNVPEEVQLRSLHPDDACEIRAYWPHFYPQTDDYFRILIQANGGYGLFSKKDGELLSWAIKTMSGTIGYVQTVERAQKRGYATLIVRLMAKELVFEHQYPVIMVLTSDDDSLNFFEGIGFQIVGLSHNTYLKQKKPKGEEDANKEKKGMIHLPYSFKRLTVENPSNKDMMEAGPSWASNPRPSGASGKKVKQKPLPRKEFTDIGKKPTPKTDALLGPSSKPPSQNPLKIKLVAVKKATVSAVSSSLTKLGIKKEQRPSPHSPPSTPSSALRNYSMNPSPASSRSSSRGRRSSSRRSSSRGSTKPPTPRSEKFSESSSSHRSRKESYSSSYSNSGRGSIQKIDIKGKSLKSKTIKKMSRSAMQRESKDSKPKESTGKSELENERSAGETKVSTKDTLEDLGSSDENITGTGTKDDSIKLLSTKAGKKPVSTKSMTHLNTNPEGTEFCSTLKSTIRYLSTKSLTRINTENEDIDLLPIQRKTDSESDDSDSEEKGKLLPSSSNKSNEDTNL</sequence>
<accession>A0A6P7GAC4</accession>
<feature type="compositionally biased region" description="Polar residues" evidence="1">
    <location>
        <begin position="657"/>
        <end position="669"/>
    </location>
</feature>
<evidence type="ECO:0000256" key="1">
    <source>
        <dbReference type="SAM" id="MobiDB-lite"/>
    </source>
</evidence>
<proteinExistence type="predicted"/>
<dbReference type="SUPFAM" id="SSF55729">
    <property type="entry name" value="Acyl-CoA N-acyltransferases (Nat)"/>
    <property type="match status" value="1"/>
</dbReference>
<dbReference type="InterPro" id="IPR016181">
    <property type="entry name" value="Acyl_CoA_acyltransferase"/>
</dbReference>
<dbReference type="Gene3D" id="3.40.630.30">
    <property type="match status" value="1"/>
</dbReference>
<feature type="region of interest" description="Disordered" evidence="1">
    <location>
        <begin position="325"/>
        <end position="387"/>
    </location>
</feature>
<dbReference type="RefSeq" id="XP_028141773.1">
    <property type="nucleotide sequence ID" value="XM_028285972.1"/>
</dbReference>
<feature type="compositionally biased region" description="Polar residues" evidence="1">
    <location>
        <begin position="589"/>
        <end position="604"/>
    </location>
</feature>
<dbReference type="AlphaFoldDB" id="A0A6P7GAC4"/>
<dbReference type="InterPro" id="IPR000182">
    <property type="entry name" value="GNAT_dom"/>
</dbReference>
<name>A0A6P7GAC4_DIAVI</name>
<feature type="compositionally biased region" description="Basic and acidic residues" evidence="1">
    <location>
        <begin position="356"/>
        <end position="365"/>
    </location>
</feature>
<dbReference type="Pfam" id="PF08445">
    <property type="entry name" value="FR47"/>
    <property type="match status" value="1"/>
</dbReference>
<organism evidence="4">
    <name type="scientific">Diabrotica virgifera virgifera</name>
    <name type="common">western corn rootworm</name>
    <dbReference type="NCBI Taxonomy" id="50390"/>
    <lineage>
        <taxon>Eukaryota</taxon>
        <taxon>Metazoa</taxon>
        <taxon>Ecdysozoa</taxon>
        <taxon>Arthropoda</taxon>
        <taxon>Hexapoda</taxon>
        <taxon>Insecta</taxon>
        <taxon>Pterygota</taxon>
        <taxon>Neoptera</taxon>
        <taxon>Endopterygota</taxon>
        <taxon>Coleoptera</taxon>
        <taxon>Polyphaga</taxon>
        <taxon>Cucujiformia</taxon>
        <taxon>Chrysomeloidea</taxon>
        <taxon>Chrysomelidae</taxon>
        <taxon>Galerucinae</taxon>
        <taxon>Diabroticina</taxon>
        <taxon>Diabroticites</taxon>
        <taxon>Diabrotica</taxon>
    </lineage>
</organism>
<feature type="domain" description="N-acetyltransferase" evidence="2">
    <location>
        <begin position="167"/>
        <end position="297"/>
    </location>
</feature>
<feature type="compositionally biased region" description="Basic residues" evidence="1">
    <location>
        <begin position="506"/>
        <end position="517"/>
    </location>
</feature>
<dbReference type="InterPro" id="IPR013653">
    <property type="entry name" value="GCN5-like_dom"/>
</dbReference>
<evidence type="ECO:0000313" key="3">
    <source>
        <dbReference type="RefSeq" id="XP_028141772.1"/>
    </source>
</evidence>
<feature type="compositionally biased region" description="Polar residues" evidence="1">
    <location>
        <begin position="429"/>
        <end position="440"/>
    </location>
</feature>
<evidence type="ECO:0000259" key="2">
    <source>
        <dbReference type="PROSITE" id="PS51186"/>
    </source>
</evidence>
<feature type="region of interest" description="Disordered" evidence="1">
    <location>
        <begin position="627"/>
        <end position="669"/>
    </location>
</feature>
<reference evidence="3 4" key="1">
    <citation type="submission" date="2025-04" db="UniProtKB">
        <authorList>
            <consortium name="RefSeq"/>
        </authorList>
    </citation>
    <scope>IDENTIFICATION</scope>
    <source>
        <tissue evidence="3 4">Whole insect</tissue>
    </source>
</reference>
<dbReference type="InterPro" id="IPR053225">
    <property type="entry name" value="Acyl-CoA_N-acyltransferase"/>
</dbReference>
<protein>
    <submittedName>
        <fullName evidence="3 4">Uncharacterized protein LOC114335689</fullName>
    </submittedName>
</protein>
<feature type="compositionally biased region" description="Low complexity" evidence="1">
    <location>
        <begin position="486"/>
        <end position="497"/>
    </location>
</feature>